<evidence type="ECO:0000313" key="3">
    <source>
        <dbReference type="Proteomes" id="UP000276215"/>
    </source>
</evidence>
<keyword evidence="3" id="KW-1185">Reference proteome</keyword>
<sequence>MKIKIEKAQLFLSLRPPGAKKQGDLELDVIPTLLWMSPPQKKKKNSVVKLHGFPIDDLPTPYSPMLELKPHDFDRSYTPASPFLIPKKKKKIDIKNGIKNSITDRSCRGIKVVEIALVAGVNIAVWMFAGCLGHAYRMSRWFKTLPARKSH</sequence>
<keyword evidence="1" id="KW-0472">Membrane</keyword>
<name>A0A3N4ITB9_9PEZI</name>
<dbReference type="AlphaFoldDB" id="A0A3N4ITB9"/>
<evidence type="ECO:0000256" key="1">
    <source>
        <dbReference type="SAM" id="Phobius"/>
    </source>
</evidence>
<reference evidence="2 3" key="1">
    <citation type="journal article" date="2018" name="Nat. Ecol. Evol.">
        <title>Pezizomycetes genomes reveal the molecular basis of ectomycorrhizal truffle lifestyle.</title>
        <authorList>
            <person name="Murat C."/>
            <person name="Payen T."/>
            <person name="Noel B."/>
            <person name="Kuo A."/>
            <person name="Morin E."/>
            <person name="Chen J."/>
            <person name="Kohler A."/>
            <person name="Krizsan K."/>
            <person name="Balestrini R."/>
            <person name="Da Silva C."/>
            <person name="Montanini B."/>
            <person name="Hainaut M."/>
            <person name="Levati E."/>
            <person name="Barry K.W."/>
            <person name="Belfiori B."/>
            <person name="Cichocki N."/>
            <person name="Clum A."/>
            <person name="Dockter R.B."/>
            <person name="Fauchery L."/>
            <person name="Guy J."/>
            <person name="Iotti M."/>
            <person name="Le Tacon F."/>
            <person name="Lindquist E.A."/>
            <person name="Lipzen A."/>
            <person name="Malagnac F."/>
            <person name="Mello A."/>
            <person name="Molinier V."/>
            <person name="Miyauchi S."/>
            <person name="Poulain J."/>
            <person name="Riccioni C."/>
            <person name="Rubini A."/>
            <person name="Sitrit Y."/>
            <person name="Splivallo R."/>
            <person name="Traeger S."/>
            <person name="Wang M."/>
            <person name="Zifcakova L."/>
            <person name="Wipf D."/>
            <person name="Zambonelli A."/>
            <person name="Paolocci F."/>
            <person name="Nowrousian M."/>
            <person name="Ottonello S."/>
            <person name="Baldrian P."/>
            <person name="Spatafora J.W."/>
            <person name="Henrissat B."/>
            <person name="Nagy L.G."/>
            <person name="Aury J.M."/>
            <person name="Wincker P."/>
            <person name="Grigoriev I.V."/>
            <person name="Bonfante P."/>
            <person name="Martin F.M."/>
        </authorList>
    </citation>
    <scope>NUCLEOTIDE SEQUENCE [LARGE SCALE GENOMIC DNA]</scope>
    <source>
        <strain evidence="2 3">120613-1</strain>
    </source>
</reference>
<evidence type="ECO:0000313" key="2">
    <source>
        <dbReference type="EMBL" id="RPA89169.1"/>
    </source>
</evidence>
<accession>A0A3N4ITB9</accession>
<organism evidence="2 3">
    <name type="scientific">Choiromyces venosus 120613-1</name>
    <dbReference type="NCBI Taxonomy" id="1336337"/>
    <lineage>
        <taxon>Eukaryota</taxon>
        <taxon>Fungi</taxon>
        <taxon>Dikarya</taxon>
        <taxon>Ascomycota</taxon>
        <taxon>Pezizomycotina</taxon>
        <taxon>Pezizomycetes</taxon>
        <taxon>Pezizales</taxon>
        <taxon>Tuberaceae</taxon>
        <taxon>Choiromyces</taxon>
    </lineage>
</organism>
<proteinExistence type="predicted"/>
<dbReference type="Proteomes" id="UP000276215">
    <property type="component" value="Unassembled WGS sequence"/>
</dbReference>
<feature type="transmembrane region" description="Helical" evidence="1">
    <location>
        <begin position="115"/>
        <end position="136"/>
    </location>
</feature>
<keyword evidence="1" id="KW-0812">Transmembrane</keyword>
<gene>
    <name evidence="2" type="ORF">L873DRAFT_708687</name>
</gene>
<protein>
    <submittedName>
        <fullName evidence="2">Uncharacterized protein</fullName>
    </submittedName>
</protein>
<dbReference type="EMBL" id="ML120608">
    <property type="protein sequence ID" value="RPA89169.1"/>
    <property type="molecule type" value="Genomic_DNA"/>
</dbReference>
<keyword evidence="1" id="KW-1133">Transmembrane helix</keyword>